<dbReference type="AlphaFoldDB" id="A0A7S0M0H7"/>
<evidence type="ECO:0000313" key="2">
    <source>
        <dbReference type="EMBL" id="CAD8627819.1"/>
    </source>
</evidence>
<reference evidence="2" key="1">
    <citation type="submission" date="2021-01" db="EMBL/GenBank/DDBJ databases">
        <authorList>
            <person name="Corre E."/>
            <person name="Pelletier E."/>
            <person name="Niang G."/>
            <person name="Scheremetjew M."/>
            <person name="Finn R."/>
            <person name="Kale V."/>
            <person name="Holt S."/>
            <person name="Cochrane G."/>
            <person name="Meng A."/>
            <person name="Brown T."/>
            <person name="Cohen L."/>
        </authorList>
    </citation>
    <scope>NUCLEOTIDE SEQUENCE</scope>
    <source>
        <strain evidence="2">CCAP979/52</strain>
    </source>
</reference>
<accession>A0A7S0M0H7</accession>
<name>A0A7S0M0H7_9CRYP</name>
<feature type="signal peptide" evidence="1">
    <location>
        <begin position="1"/>
        <end position="23"/>
    </location>
</feature>
<dbReference type="EMBL" id="HBEZ01010022">
    <property type="protein sequence ID" value="CAD8627819.1"/>
    <property type="molecule type" value="Transcribed_RNA"/>
</dbReference>
<feature type="chain" id="PRO_5030935166" evidence="1">
    <location>
        <begin position="24"/>
        <end position="127"/>
    </location>
</feature>
<evidence type="ECO:0000256" key="1">
    <source>
        <dbReference type="SAM" id="SignalP"/>
    </source>
</evidence>
<protein>
    <submittedName>
        <fullName evidence="2">Uncharacterized protein</fullName>
    </submittedName>
</protein>
<gene>
    <name evidence="2" type="ORF">CCUR1050_LOCUS5497</name>
</gene>
<keyword evidence="1" id="KW-0732">Signal</keyword>
<proteinExistence type="predicted"/>
<organism evidence="2">
    <name type="scientific">Cryptomonas curvata</name>
    <dbReference type="NCBI Taxonomy" id="233186"/>
    <lineage>
        <taxon>Eukaryota</taxon>
        <taxon>Cryptophyceae</taxon>
        <taxon>Cryptomonadales</taxon>
        <taxon>Cryptomonadaceae</taxon>
        <taxon>Cryptomonas</taxon>
    </lineage>
</organism>
<sequence>MTLYAGPWLRNCLVCSIAMATVANISLIECNAKLAGSWGLVMQFVYSQLLDDLPFINVRSRRFTGLCAGLFLHKYLWFYQSEGPSVKEFLLMAVGIWTTPLILLTSCIAIEIPNTGQVEKKSDGGQV</sequence>